<evidence type="ECO:0000259" key="12">
    <source>
        <dbReference type="Pfam" id="PF02558"/>
    </source>
</evidence>
<dbReference type="Pfam" id="PF08546">
    <property type="entry name" value="ApbA_C"/>
    <property type="match status" value="1"/>
</dbReference>
<comment type="catalytic activity">
    <reaction evidence="10 11">
        <text>(R)-pantoate + NADP(+) = 2-dehydropantoate + NADPH + H(+)</text>
        <dbReference type="Rhea" id="RHEA:16233"/>
        <dbReference type="ChEBI" id="CHEBI:11561"/>
        <dbReference type="ChEBI" id="CHEBI:15378"/>
        <dbReference type="ChEBI" id="CHEBI:15980"/>
        <dbReference type="ChEBI" id="CHEBI:57783"/>
        <dbReference type="ChEBI" id="CHEBI:58349"/>
        <dbReference type="EC" id="1.1.1.169"/>
    </reaction>
</comment>
<evidence type="ECO:0000256" key="4">
    <source>
        <dbReference type="ARBA" id="ARBA00013014"/>
    </source>
</evidence>
<comment type="function">
    <text evidence="1 11">Catalyzes the NADPH-dependent reduction of ketopantoate into pantoic acid.</text>
</comment>
<dbReference type="InterPro" id="IPR036291">
    <property type="entry name" value="NAD(P)-bd_dom_sf"/>
</dbReference>
<accession>A0ABW0RAC6</accession>
<evidence type="ECO:0000256" key="5">
    <source>
        <dbReference type="ARBA" id="ARBA00019465"/>
    </source>
</evidence>
<feature type="domain" description="Ketopantoate reductase N-terminal" evidence="12">
    <location>
        <begin position="4"/>
        <end position="147"/>
    </location>
</feature>
<dbReference type="NCBIfam" id="TIGR00745">
    <property type="entry name" value="apbA_panE"/>
    <property type="match status" value="1"/>
</dbReference>
<evidence type="ECO:0000256" key="2">
    <source>
        <dbReference type="ARBA" id="ARBA00004994"/>
    </source>
</evidence>
<comment type="caution">
    <text evidence="14">The sequence shown here is derived from an EMBL/GenBank/DDBJ whole genome shotgun (WGS) entry which is preliminary data.</text>
</comment>
<evidence type="ECO:0000313" key="15">
    <source>
        <dbReference type="Proteomes" id="UP001595978"/>
    </source>
</evidence>
<protein>
    <recommendedName>
        <fullName evidence="5 11">2-dehydropantoate 2-reductase</fullName>
        <ecNumber evidence="4 11">1.1.1.169</ecNumber>
    </recommendedName>
    <alternativeName>
        <fullName evidence="9 11">Ketopantoate reductase</fullName>
    </alternativeName>
</protein>
<name>A0ABW0RAC6_9BACL</name>
<dbReference type="InterPro" id="IPR013328">
    <property type="entry name" value="6PGD_dom2"/>
</dbReference>
<comment type="pathway">
    <text evidence="2 11">Cofactor biosynthesis; (R)-pantothenate biosynthesis; (R)-pantoate from 3-methyl-2-oxobutanoate: step 2/2.</text>
</comment>
<dbReference type="PANTHER" id="PTHR43765:SF2">
    <property type="entry name" value="2-DEHYDROPANTOATE 2-REDUCTASE"/>
    <property type="match status" value="1"/>
</dbReference>
<dbReference type="SUPFAM" id="SSF48179">
    <property type="entry name" value="6-phosphogluconate dehydrogenase C-terminal domain-like"/>
    <property type="match status" value="1"/>
</dbReference>
<dbReference type="InterPro" id="IPR003710">
    <property type="entry name" value="ApbA"/>
</dbReference>
<dbReference type="RefSeq" id="WP_390309054.1">
    <property type="nucleotide sequence ID" value="NZ_JBHSNQ010000048.1"/>
</dbReference>
<organism evidence="14 15">
    <name type="scientific">Ureibacillus suwonensis</name>
    <dbReference type="NCBI Taxonomy" id="313007"/>
    <lineage>
        <taxon>Bacteria</taxon>
        <taxon>Bacillati</taxon>
        <taxon>Bacillota</taxon>
        <taxon>Bacilli</taxon>
        <taxon>Bacillales</taxon>
        <taxon>Caryophanaceae</taxon>
        <taxon>Ureibacillus</taxon>
    </lineage>
</organism>
<evidence type="ECO:0000256" key="1">
    <source>
        <dbReference type="ARBA" id="ARBA00002919"/>
    </source>
</evidence>
<dbReference type="InterPro" id="IPR008927">
    <property type="entry name" value="6-PGluconate_DH-like_C_sf"/>
</dbReference>
<evidence type="ECO:0000313" key="14">
    <source>
        <dbReference type="EMBL" id="MFC5541348.1"/>
    </source>
</evidence>
<keyword evidence="7 11" id="KW-0521">NADP</keyword>
<keyword evidence="6 11" id="KW-0566">Pantothenate biosynthesis</keyword>
<dbReference type="Proteomes" id="UP001595978">
    <property type="component" value="Unassembled WGS sequence"/>
</dbReference>
<sequence>MRKIVVIGAGSVGMLMASFLAEHFEVTVIVRRKEQEEAIRKHGIIRRNLDGTVTETFVNVTSGYAEIAGDSLVIVAVKYTHLKDVLPQLEKLSMDMPILFVQNGLAHFEEALKLPQKSIGFGSCQFGAQKENDHTVIHRGVGVLKLAVGRGNHEAYQSLLDVKNGLFPVQWVDDAETMLLEKALYNCFINPLTAILQVKNGDLATNGHARKLLEVLYEECMEAFPEQRKLISFQDVIALCEKTASNTSSMLQDRLMNKKTEVDSIVGAVIKKAEQKGKRLPTLKTLYHLVLAIEGEKT</sequence>
<evidence type="ECO:0000256" key="8">
    <source>
        <dbReference type="ARBA" id="ARBA00023002"/>
    </source>
</evidence>
<evidence type="ECO:0000259" key="13">
    <source>
        <dbReference type="Pfam" id="PF08546"/>
    </source>
</evidence>
<evidence type="ECO:0000256" key="7">
    <source>
        <dbReference type="ARBA" id="ARBA00022857"/>
    </source>
</evidence>
<evidence type="ECO:0000256" key="3">
    <source>
        <dbReference type="ARBA" id="ARBA00007870"/>
    </source>
</evidence>
<gene>
    <name evidence="14" type="ORF">ACFPOH_06075</name>
</gene>
<dbReference type="Gene3D" id="1.10.1040.10">
    <property type="entry name" value="N-(1-d-carboxylethyl)-l-norvaline Dehydrogenase, domain 2"/>
    <property type="match status" value="1"/>
</dbReference>
<proteinExistence type="inferred from homology"/>
<dbReference type="EMBL" id="JBHSNQ010000048">
    <property type="protein sequence ID" value="MFC5541348.1"/>
    <property type="molecule type" value="Genomic_DNA"/>
</dbReference>
<keyword evidence="15" id="KW-1185">Reference proteome</keyword>
<feature type="domain" description="Ketopantoate reductase C-terminal" evidence="13">
    <location>
        <begin position="176"/>
        <end position="294"/>
    </location>
</feature>
<evidence type="ECO:0000256" key="9">
    <source>
        <dbReference type="ARBA" id="ARBA00032024"/>
    </source>
</evidence>
<dbReference type="EC" id="1.1.1.169" evidence="4 11"/>
<reference evidence="15" key="1">
    <citation type="journal article" date="2019" name="Int. J. Syst. Evol. Microbiol.">
        <title>The Global Catalogue of Microorganisms (GCM) 10K type strain sequencing project: providing services to taxonomists for standard genome sequencing and annotation.</title>
        <authorList>
            <consortium name="The Broad Institute Genomics Platform"/>
            <consortium name="The Broad Institute Genome Sequencing Center for Infectious Disease"/>
            <person name="Wu L."/>
            <person name="Ma J."/>
        </authorList>
    </citation>
    <scope>NUCLEOTIDE SEQUENCE [LARGE SCALE GENOMIC DNA]</scope>
    <source>
        <strain evidence="15">CCUG 56331</strain>
    </source>
</reference>
<dbReference type="Gene3D" id="3.40.50.720">
    <property type="entry name" value="NAD(P)-binding Rossmann-like Domain"/>
    <property type="match status" value="1"/>
</dbReference>
<dbReference type="SUPFAM" id="SSF51735">
    <property type="entry name" value="NAD(P)-binding Rossmann-fold domains"/>
    <property type="match status" value="1"/>
</dbReference>
<evidence type="ECO:0000256" key="10">
    <source>
        <dbReference type="ARBA" id="ARBA00048793"/>
    </source>
</evidence>
<dbReference type="PANTHER" id="PTHR43765">
    <property type="entry name" value="2-DEHYDROPANTOATE 2-REDUCTASE-RELATED"/>
    <property type="match status" value="1"/>
</dbReference>
<comment type="similarity">
    <text evidence="3 11">Belongs to the ketopantoate reductase family.</text>
</comment>
<dbReference type="InterPro" id="IPR013752">
    <property type="entry name" value="KPA_reductase"/>
</dbReference>
<keyword evidence="8 11" id="KW-0560">Oxidoreductase</keyword>
<evidence type="ECO:0000256" key="11">
    <source>
        <dbReference type="RuleBase" id="RU362068"/>
    </source>
</evidence>
<dbReference type="Pfam" id="PF02558">
    <property type="entry name" value="ApbA"/>
    <property type="match status" value="1"/>
</dbReference>
<dbReference type="InterPro" id="IPR050838">
    <property type="entry name" value="Ketopantoate_reductase"/>
</dbReference>
<evidence type="ECO:0000256" key="6">
    <source>
        <dbReference type="ARBA" id="ARBA00022655"/>
    </source>
</evidence>
<dbReference type="InterPro" id="IPR013332">
    <property type="entry name" value="KPR_N"/>
</dbReference>